<reference evidence="1" key="1">
    <citation type="submission" date="2014-12" db="EMBL/GenBank/DDBJ databases">
        <title>Insight into the proteome of Arion vulgaris.</title>
        <authorList>
            <person name="Aradska J."/>
            <person name="Bulat T."/>
            <person name="Smidak R."/>
            <person name="Sarate P."/>
            <person name="Gangsoo J."/>
            <person name="Sialana F."/>
            <person name="Bilban M."/>
            <person name="Lubec G."/>
        </authorList>
    </citation>
    <scope>NUCLEOTIDE SEQUENCE</scope>
    <source>
        <tissue evidence="1">Skin</tissue>
    </source>
</reference>
<dbReference type="AlphaFoldDB" id="A0A0B7AP41"/>
<gene>
    <name evidence="1" type="primary">ORF131053</name>
</gene>
<accession>A0A0B7AP41</accession>
<organism evidence="1">
    <name type="scientific">Arion vulgaris</name>
    <dbReference type="NCBI Taxonomy" id="1028688"/>
    <lineage>
        <taxon>Eukaryota</taxon>
        <taxon>Metazoa</taxon>
        <taxon>Spiralia</taxon>
        <taxon>Lophotrochozoa</taxon>
        <taxon>Mollusca</taxon>
        <taxon>Gastropoda</taxon>
        <taxon>Heterobranchia</taxon>
        <taxon>Euthyneura</taxon>
        <taxon>Panpulmonata</taxon>
        <taxon>Eupulmonata</taxon>
        <taxon>Stylommatophora</taxon>
        <taxon>Helicina</taxon>
        <taxon>Arionoidea</taxon>
        <taxon>Arionidae</taxon>
        <taxon>Arion</taxon>
    </lineage>
</organism>
<protein>
    <submittedName>
        <fullName evidence="1">Uncharacterized protein</fullName>
    </submittedName>
</protein>
<sequence length="56" mass="6192">MCSCGSLWLRGYALALWVNIHGFESRLFSSLAHFFLEIPSFVVGATVSILCNTLGR</sequence>
<proteinExistence type="predicted"/>
<feature type="non-terminal residue" evidence="1">
    <location>
        <position position="56"/>
    </location>
</feature>
<name>A0A0B7AP41_9EUPU</name>
<evidence type="ECO:0000313" key="1">
    <source>
        <dbReference type="EMBL" id="CEK82357.1"/>
    </source>
</evidence>
<dbReference type="EMBL" id="HACG01035492">
    <property type="protein sequence ID" value="CEK82357.1"/>
    <property type="molecule type" value="Transcribed_RNA"/>
</dbReference>